<dbReference type="InterPro" id="IPR004342">
    <property type="entry name" value="EXS_C"/>
</dbReference>
<evidence type="ECO:0000313" key="10">
    <source>
        <dbReference type="Proteomes" id="UP000007879"/>
    </source>
</evidence>
<accession>A0A1X7V1A6</accession>
<evidence type="ECO:0000256" key="1">
    <source>
        <dbReference type="ARBA" id="ARBA00004141"/>
    </source>
</evidence>
<evidence type="ECO:0000256" key="4">
    <source>
        <dbReference type="ARBA" id="ARBA00023136"/>
    </source>
</evidence>
<feature type="compositionally biased region" description="Basic and acidic residues" evidence="6">
    <location>
        <begin position="75"/>
        <end position="84"/>
    </location>
</feature>
<evidence type="ECO:0000256" key="7">
    <source>
        <dbReference type="SAM" id="Phobius"/>
    </source>
</evidence>
<dbReference type="OMA" id="RIMMAPL"/>
<evidence type="ECO:0000256" key="6">
    <source>
        <dbReference type="SAM" id="MobiDB-lite"/>
    </source>
</evidence>
<dbReference type="InParanoid" id="A0A1X7V1A6"/>
<sequence>MGDILVSINWPEDEQGTREGSPLLSFQRTHARRVSYGSYLPRYSLDQGYLQRLLSSSLPPTLPSSTTPTPVCEEPATKGSREFARPFYSRPSEEAVQRKKEAGLPEEATPLRPQTLQFKHSSSCSAGASLLKEEEEAKPLLSPKETKLEVPPSLRRHCHHDSLIDSPSPVFDSEALVFECERQLIGLLDYIETHLKQVNDDLIQQQHRLSMNVHESLVPISSINTGEDPEDKSSLKSGSSNSLPSDTTSIGGDSGIEDDHLTTPKGFLSRMKEVVESLVNSLNTTVKQLDEMVGMYDERSNGNLGRSTLSRHLERRNSLQKQLKDSLKKIDKELDDFYEKERNSVKITSALNQAKKESLGCTGFLTLILLLSTIGIMSFLGGYYPNQRWVVVLRLIRSPLIINLFLFLIGFNILAWSRHNIDYVRIFDFPLDAIPTPRLIFNIAGIFTILFSLLSSVCFITNDDSYLYIIDKVVATLMWLTLLLFLINPFKVLYRSGRLSLIFVFVRIMMAPLPVVKFGDFWLADQLNSMVPLLLDVQYFICYSSLSISWTDELKLKSCTMSPIGIRAIISCLPALWRFWQTIRCYQKTRKVAHLINAGKYFTTFPVVIFAFIFSIEVKSRSWNSLTFSQVGWIIILWCISSVIHSLYTFYWDIRMDWGLLCISKGTLLRPTLYYPKFVYVFAIIFDFVIRFACAIKLTLAIVYHNDSDVIYFALIIAELLRRWVWNFFRIEYEDILSRRRHMY</sequence>
<feature type="transmembrane region" description="Helical" evidence="7">
    <location>
        <begin position="466"/>
        <end position="487"/>
    </location>
</feature>
<dbReference type="EnsemblMetazoa" id="Aqu2.1.33731_001">
    <property type="protein sequence ID" value="Aqu2.1.33731_001"/>
    <property type="gene ID" value="Aqu2.1.33731"/>
</dbReference>
<reference evidence="10" key="1">
    <citation type="journal article" date="2010" name="Nature">
        <title>The Amphimedon queenslandica genome and the evolution of animal complexity.</title>
        <authorList>
            <person name="Srivastava M."/>
            <person name="Simakov O."/>
            <person name="Chapman J."/>
            <person name="Fahey B."/>
            <person name="Gauthier M.E."/>
            <person name="Mitros T."/>
            <person name="Richards G.S."/>
            <person name="Conaco C."/>
            <person name="Dacre M."/>
            <person name="Hellsten U."/>
            <person name="Larroux C."/>
            <person name="Putnam N.H."/>
            <person name="Stanke M."/>
            <person name="Adamska M."/>
            <person name="Darling A."/>
            <person name="Degnan S.M."/>
            <person name="Oakley T.H."/>
            <person name="Plachetzki D.C."/>
            <person name="Zhai Y."/>
            <person name="Adamski M."/>
            <person name="Calcino A."/>
            <person name="Cummins S.F."/>
            <person name="Goodstein D.M."/>
            <person name="Harris C."/>
            <person name="Jackson D.J."/>
            <person name="Leys S.P."/>
            <person name="Shu S."/>
            <person name="Woodcroft B.J."/>
            <person name="Vervoort M."/>
            <person name="Kosik K.S."/>
            <person name="Manning G."/>
            <person name="Degnan B.M."/>
            <person name="Rokhsar D.S."/>
        </authorList>
    </citation>
    <scope>NUCLEOTIDE SEQUENCE [LARGE SCALE GENOMIC DNA]</scope>
</reference>
<feature type="transmembrane region" description="Helical" evidence="7">
    <location>
        <begin position="439"/>
        <end position="460"/>
    </location>
</feature>
<feature type="transmembrane region" description="Helical" evidence="7">
    <location>
        <begin position="359"/>
        <end position="380"/>
    </location>
</feature>
<gene>
    <name evidence="9" type="primary">105312479</name>
</gene>
<feature type="coiled-coil region" evidence="5">
    <location>
        <begin position="309"/>
        <end position="340"/>
    </location>
</feature>
<keyword evidence="5" id="KW-0175">Coiled coil</keyword>
<dbReference type="Proteomes" id="UP000007879">
    <property type="component" value="Unassembled WGS sequence"/>
</dbReference>
<feature type="compositionally biased region" description="Basic and acidic residues" evidence="6">
    <location>
        <begin position="91"/>
        <end position="103"/>
    </location>
</feature>
<dbReference type="KEGG" id="aqu:105312479"/>
<dbReference type="PANTHER" id="PTHR10783">
    <property type="entry name" value="XENOTROPIC AND POLYTROPIC RETROVIRUS RECEPTOR 1-RELATED"/>
    <property type="match status" value="1"/>
</dbReference>
<name>A0A1X7V1A6_AMPQE</name>
<evidence type="ECO:0000259" key="8">
    <source>
        <dbReference type="PROSITE" id="PS51380"/>
    </source>
</evidence>
<feature type="compositionally biased region" description="Low complexity" evidence="6">
    <location>
        <begin position="235"/>
        <end position="245"/>
    </location>
</feature>
<reference evidence="9" key="2">
    <citation type="submission" date="2017-05" db="UniProtKB">
        <authorList>
            <consortium name="EnsemblMetazoa"/>
        </authorList>
    </citation>
    <scope>IDENTIFICATION</scope>
</reference>
<evidence type="ECO:0000256" key="2">
    <source>
        <dbReference type="ARBA" id="ARBA00022692"/>
    </source>
</evidence>
<evidence type="ECO:0000256" key="5">
    <source>
        <dbReference type="SAM" id="Coils"/>
    </source>
</evidence>
<keyword evidence="2 7" id="KW-0812">Transmembrane</keyword>
<feature type="compositionally biased region" description="Low complexity" evidence="6">
    <location>
        <begin position="59"/>
        <end position="70"/>
    </location>
</feature>
<evidence type="ECO:0000313" key="9">
    <source>
        <dbReference type="EnsemblMetazoa" id="Aqu2.1.33731_001"/>
    </source>
</evidence>
<dbReference type="STRING" id="400682.A0A1X7V1A6"/>
<feature type="transmembrane region" description="Helical" evidence="7">
    <location>
        <begin position="601"/>
        <end position="618"/>
    </location>
</feature>
<feature type="transmembrane region" description="Helical" evidence="7">
    <location>
        <begin position="710"/>
        <end position="729"/>
    </location>
</feature>
<comment type="subcellular location">
    <subcellularLocation>
        <location evidence="1">Membrane</location>
        <topology evidence="1">Multi-pass membrane protein</topology>
    </subcellularLocation>
</comment>
<feature type="region of interest" description="Disordered" evidence="6">
    <location>
        <begin position="59"/>
        <end position="108"/>
    </location>
</feature>
<protein>
    <recommendedName>
        <fullName evidence="8">EXS domain-containing protein</fullName>
    </recommendedName>
</protein>
<dbReference type="GO" id="GO:0016020">
    <property type="term" value="C:membrane"/>
    <property type="evidence" value="ECO:0007669"/>
    <property type="project" value="UniProtKB-SubCell"/>
</dbReference>
<evidence type="ECO:0000256" key="3">
    <source>
        <dbReference type="ARBA" id="ARBA00022989"/>
    </source>
</evidence>
<dbReference type="GO" id="GO:0005737">
    <property type="term" value="C:cytoplasm"/>
    <property type="evidence" value="ECO:0007669"/>
    <property type="project" value="TreeGrafter"/>
</dbReference>
<feature type="transmembrane region" description="Helical" evidence="7">
    <location>
        <begin position="630"/>
        <end position="651"/>
    </location>
</feature>
<dbReference type="eggNOG" id="KOG1162">
    <property type="taxonomic scope" value="Eukaryota"/>
</dbReference>
<feature type="domain" description="EXS" evidence="8">
    <location>
        <begin position="558"/>
        <end position="744"/>
    </location>
</feature>
<dbReference type="OrthoDB" id="9970435at2759"/>
<feature type="transmembrane region" description="Helical" evidence="7">
    <location>
        <begin position="499"/>
        <end position="524"/>
    </location>
</feature>
<keyword evidence="4 7" id="KW-0472">Membrane</keyword>
<organism evidence="9">
    <name type="scientific">Amphimedon queenslandica</name>
    <name type="common">Sponge</name>
    <dbReference type="NCBI Taxonomy" id="400682"/>
    <lineage>
        <taxon>Eukaryota</taxon>
        <taxon>Metazoa</taxon>
        <taxon>Porifera</taxon>
        <taxon>Demospongiae</taxon>
        <taxon>Heteroscleromorpha</taxon>
        <taxon>Haplosclerida</taxon>
        <taxon>Niphatidae</taxon>
        <taxon>Amphimedon</taxon>
    </lineage>
</organism>
<proteinExistence type="predicted"/>
<feature type="transmembrane region" description="Helical" evidence="7">
    <location>
        <begin position="564"/>
        <end position="580"/>
    </location>
</feature>
<feature type="region of interest" description="Disordered" evidence="6">
    <location>
        <begin position="221"/>
        <end position="263"/>
    </location>
</feature>
<feature type="transmembrane region" description="Helical" evidence="7">
    <location>
        <begin position="678"/>
        <end position="704"/>
    </location>
</feature>
<keyword evidence="3 7" id="KW-1133">Transmembrane helix</keyword>
<feature type="transmembrane region" description="Helical" evidence="7">
    <location>
        <begin position="400"/>
        <end position="418"/>
    </location>
</feature>
<dbReference type="PROSITE" id="PS51380">
    <property type="entry name" value="EXS"/>
    <property type="match status" value="1"/>
</dbReference>
<dbReference type="AlphaFoldDB" id="A0A1X7V1A6"/>
<keyword evidence="10" id="KW-1185">Reference proteome</keyword>
<dbReference type="Pfam" id="PF03124">
    <property type="entry name" value="EXS"/>
    <property type="match status" value="1"/>
</dbReference>
<dbReference type="EnsemblMetazoa" id="XM_011405168.2">
    <property type="protein sequence ID" value="XP_011403470.1"/>
    <property type="gene ID" value="LOC105312479"/>
</dbReference>